<sequence>MDIKARIQQRSWALRQDIGLGTTSSLIYFQGCYFCQCEHPSGLSSGIHSSLAWPPPSLLSPQLYWYLLLKLEYIYIKQ</sequence>
<comment type="caution">
    <text evidence="1">The sequence shown here is derived from an EMBL/GenBank/DDBJ whole genome shotgun (WGS) entry which is preliminary data.</text>
</comment>
<protein>
    <recommendedName>
        <fullName evidence="3">Photosystem II protein L</fullName>
    </recommendedName>
</protein>
<dbReference type="Proteomes" id="UP001412067">
    <property type="component" value="Unassembled WGS sequence"/>
</dbReference>
<dbReference type="EMBL" id="JBBWWR010000020">
    <property type="protein sequence ID" value="KAK8939934.1"/>
    <property type="molecule type" value="Genomic_DNA"/>
</dbReference>
<reference evidence="1 2" key="1">
    <citation type="journal article" date="2022" name="Nat. Plants">
        <title>Genomes of leafy and leafless Platanthera orchids illuminate the evolution of mycoheterotrophy.</title>
        <authorList>
            <person name="Li M.H."/>
            <person name="Liu K.W."/>
            <person name="Li Z."/>
            <person name="Lu H.C."/>
            <person name="Ye Q.L."/>
            <person name="Zhang D."/>
            <person name="Wang J.Y."/>
            <person name="Li Y.F."/>
            <person name="Zhong Z.M."/>
            <person name="Liu X."/>
            <person name="Yu X."/>
            <person name="Liu D.K."/>
            <person name="Tu X.D."/>
            <person name="Liu B."/>
            <person name="Hao Y."/>
            <person name="Liao X.Y."/>
            <person name="Jiang Y.T."/>
            <person name="Sun W.H."/>
            <person name="Chen J."/>
            <person name="Chen Y.Q."/>
            <person name="Ai Y."/>
            <person name="Zhai J.W."/>
            <person name="Wu S.S."/>
            <person name="Zhou Z."/>
            <person name="Hsiao Y.Y."/>
            <person name="Wu W.L."/>
            <person name="Chen Y.Y."/>
            <person name="Lin Y.F."/>
            <person name="Hsu J.L."/>
            <person name="Li C.Y."/>
            <person name="Wang Z.W."/>
            <person name="Zhao X."/>
            <person name="Zhong W.Y."/>
            <person name="Ma X.K."/>
            <person name="Ma L."/>
            <person name="Huang J."/>
            <person name="Chen G.Z."/>
            <person name="Huang M.Z."/>
            <person name="Huang L."/>
            <person name="Peng D.H."/>
            <person name="Luo Y.B."/>
            <person name="Zou S.Q."/>
            <person name="Chen S.P."/>
            <person name="Lan S."/>
            <person name="Tsai W.C."/>
            <person name="Van de Peer Y."/>
            <person name="Liu Z.J."/>
        </authorList>
    </citation>
    <scope>NUCLEOTIDE SEQUENCE [LARGE SCALE GENOMIC DNA]</scope>
    <source>
        <strain evidence="1">Lor288</strain>
    </source>
</reference>
<gene>
    <name evidence="1" type="ORF">KSP40_PGU005702</name>
</gene>
<organism evidence="1 2">
    <name type="scientific">Platanthera guangdongensis</name>
    <dbReference type="NCBI Taxonomy" id="2320717"/>
    <lineage>
        <taxon>Eukaryota</taxon>
        <taxon>Viridiplantae</taxon>
        <taxon>Streptophyta</taxon>
        <taxon>Embryophyta</taxon>
        <taxon>Tracheophyta</taxon>
        <taxon>Spermatophyta</taxon>
        <taxon>Magnoliopsida</taxon>
        <taxon>Liliopsida</taxon>
        <taxon>Asparagales</taxon>
        <taxon>Orchidaceae</taxon>
        <taxon>Orchidoideae</taxon>
        <taxon>Orchideae</taxon>
        <taxon>Orchidinae</taxon>
        <taxon>Platanthera</taxon>
    </lineage>
</organism>
<accession>A0ABR2LG09</accession>
<name>A0ABR2LG09_9ASPA</name>
<evidence type="ECO:0000313" key="2">
    <source>
        <dbReference type="Proteomes" id="UP001412067"/>
    </source>
</evidence>
<evidence type="ECO:0008006" key="3">
    <source>
        <dbReference type="Google" id="ProtNLM"/>
    </source>
</evidence>
<keyword evidence="2" id="KW-1185">Reference proteome</keyword>
<proteinExistence type="predicted"/>
<evidence type="ECO:0000313" key="1">
    <source>
        <dbReference type="EMBL" id="KAK8939934.1"/>
    </source>
</evidence>